<dbReference type="PANTHER" id="PTHR10361:SF28">
    <property type="entry name" value="P3 PROTEIN-RELATED"/>
    <property type="match status" value="1"/>
</dbReference>
<gene>
    <name evidence="6" type="ORF">ACHKAR_06690</name>
</gene>
<dbReference type="Proteomes" id="UP001610063">
    <property type="component" value="Unassembled WGS sequence"/>
</dbReference>
<sequence length="302" mass="33254">MESIDNITLNFSDQNIFILNLSLGFIMFGVALKLTPADFKMVLAQPLGTLAGVLSQFIILPFLTFVLVWILEPHPTFALGMMMVAACPGGNISNFFSALARGNIALSVSLTAISSILAIFMTPINLSFWASMYAPTATLLTEVSLDFWDVFKTIVTILGIPIVLGMSFRHKYPKTAEKLHPYMHFGSIVIFAAIVILAFSANLDIFLNYIYLVVFLVFLHNAIALISGYQLGRIFGLPEADRRSLAIETGIQNSGLGLLLIFAFFQGLGGMAIVAAWWGIWHILSGLSLAYWWNYRVAVALK</sequence>
<keyword evidence="2 5" id="KW-0812">Transmembrane</keyword>
<dbReference type="Gene3D" id="1.20.1530.20">
    <property type="match status" value="1"/>
</dbReference>
<evidence type="ECO:0000256" key="3">
    <source>
        <dbReference type="ARBA" id="ARBA00022989"/>
    </source>
</evidence>
<dbReference type="InterPro" id="IPR038770">
    <property type="entry name" value="Na+/solute_symporter_sf"/>
</dbReference>
<dbReference type="InterPro" id="IPR002657">
    <property type="entry name" value="BilAc:Na_symport/Acr3"/>
</dbReference>
<dbReference type="EMBL" id="JBIPKE010000014">
    <property type="protein sequence ID" value="MFH6983118.1"/>
    <property type="molecule type" value="Genomic_DNA"/>
</dbReference>
<comment type="caution">
    <text evidence="6">The sequence shown here is derived from an EMBL/GenBank/DDBJ whole genome shotgun (WGS) entry which is preliminary data.</text>
</comment>
<dbReference type="Pfam" id="PF01758">
    <property type="entry name" value="SBF"/>
    <property type="match status" value="1"/>
</dbReference>
<feature type="transmembrane region" description="Helical" evidence="5">
    <location>
        <begin position="47"/>
        <end position="71"/>
    </location>
</feature>
<evidence type="ECO:0000256" key="4">
    <source>
        <dbReference type="ARBA" id="ARBA00023136"/>
    </source>
</evidence>
<keyword evidence="7" id="KW-1185">Reference proteome</keyword>
<feature type="transmembrane region" description="Helical" evidence="5">
    <location>
        <begin position="16"/>
        <end position="35"/>
    </location>
</feature>
<reference evidence="6 7" key="1">
    <citation type="journal article" date="2013" name="Int. J. Syst. Evol. Microbiol.">
        <title>Marinoscillum luteum sp. nov., isolated from marine sediment.</title>
        <authorList>
            <person name="Cha I.T."/>
            <person name="Park S.J."/>
            <person name="Kim S.J."/>
            <person name="Kim J.G."/>
            <person name="Jung M.Y."/>
            <person name="Shin K.S."/>
            <person name="Kwon K.K."/>
            <person name="Yang S.H."/>
            <person name="Seo Y.S."/>
            <person name="Rhee S.K."/>
        </authorList>
    </citation>
    <scope>NUCLEOTIDE SEQUENCE [LARGE SCALE GENOMIC DNA]</scope>
    <source>
        <strain evidence="6 7">KCTC 23939</strain>
    </source>
</reference>
<feature type="transmembrane region" description="Helical" evidence="5">
    <location>
        <begin position="108"/>
        <end position="130"/>
    </location>
</feature>
<dbReference type="PANTHER" id="PTHR10361">
    <property type="entry name" value="SODIUM-BILE ACID COTRANSPORTER"/>
    <property type="match status" value="1"/>
</dbReference>
<dbReference type="RefSeq" id="WP_395416692.1">
    <property type="nucleotide sequence ID" value="NZ_JBIPKE010000014.1"/>
</dbReference>
<organism evidence="6 7">
    <name type="scientific">Marinoscillum luteum</name>
    <dbReference type="NCBI Taxonomy" id="861051"/>
    <lineage>
        <taxon>Bacteria</taxon>
        <taxon>Pseudomonadati</taxon>
        <taxon>Bacteroidota</taxon>
        <taxon>Cytophagia</taxon>
        <taxon>Cytophagales</taxon>
        <taxon>Reichenbachiellaceae</taxon>
        <taxon>Marinoscillum</taxon>
    </lineage>
</organism>
<name>A0ABW7N6A6_9BACT</name>
<accession>A0ABW7N6A6</accession>
<feature type="transmembrane region" description="Helical" evidence="5">
    <location>
        <begin position="182"/>
        <end position="203"/>
    </location>
</feature>
<proteinExistence type="predicted"/>
<evidence type="ECO:0000256" key="2">
    <source>
        <dbReference type="ARBA" id="ARBA00022692"/>
    </source>
</evidence>
<feature type="transmembrane region" description="Helical" evidence="5">
    <location>
        <begin position="77"/>
        <end position="96"/>
    </location>
</feature>
<evidence type="ECO:0000256" key="1">
    <source>
        <dbReference type="ARBA" id="ARBA00004141"/>
    </source>
</evidence>
<dbReference type="InterPro" id="IPR004710">
    <property type="entry name" value="Bilac:Na_transpt"/>
</dbReference>
<feature type="transmembrane region" description="Helical" evidence="5">
    <location>
        <begin position="209"/>
        <end position="232"/>
    </location>
</feature>
<protein>
    <submittedName>
        <fullName evidence="6">Bile acid:sodium symporter family protein</fullName>
    </submittedName>
</protein>
<feature type="transmembrane region" description="Helical" evidence="5">
    <location>
        <begin position="244"/>
        <end position="265"/>
    </location>
</feature>
<keyword evidence="3 5" id="KW-1133">Transmembrane helix</keyword>
<comment type="subcellular location">
    <subcellularLocation>
        <location evidence="1">Membrane</location>
        <topology evidence="1">Multi-pass membrane protein</topology>
    </subcellularLocation>
</comment>
<evidence type="ECO:0000313" key="7">
    <source>
        <dbReference type="Proteomes" id="UP001610063"/>
    </source>
</evidence>
<keyword evidence="4 5" id="KW-0472">Membrane</keyword>
<feature type="transmembrane region" description="Helical" evidence="5">
    <location>
        <begin position="271"/>
        <end position="293"/>
    </location>
</feature>
<evidence type="ECO:0000313" key="6">
    <source>
        <dbReference type="EMBL" id="MFH6983118.1"/>
    </source>
</evidence>
<evidence type="ECO:0000256" key="5">
    <source>
        <dbReference type="SAM" id="Phobius"/>
    </source>
</evidence>
<feature type="transmembrane region" description="Helical" evidence="5">
    <location>
        <begin position="150"/>
        <end position="170"/>
    </location>
</feature>